<gene>
    <name evidence="2" type="ORF">Dac01nite_08540</name>
</gene>
<evidence type="ECO:0000313" key="2">
    <source>
        <dbReference type="EMBL" id="GIG54102.1"/>
    </source>
</evidence>
<accession>A0A919UFU3</accession>
<dbReference type="Gene3D" id="3.40.50.1820">
    <property type="entry name" value="alpha/beta hydrolase"/>
    <property type="match status" value="1"/>
</dbReference>
<evidence type="ECO:0000259" key="1">
    <source>
        <dbReference type="Pfam" id="PF12146"/>
    </source>
</evidence>
<name>A0A919UFU3_9MICO</name>
<dbReference type="EMBL" id="BONR01000001">
    <property type="protein sequence ID" value="GIG54102.1"/>
    <property type="molecule type" value="Genomic_DNA"/>
</dbReference>
<dbReference type="RefSeq" id="WP_203653589.1">
    <property type="nucleotide sequence ID" value="NZ_BONR01000001.1"/>
</dbReference>
<keyword evidence="3" id="KW-1185">Reference proteome</keyword>
<organism evidence="2 3">
    <name type="scientific">Demequina activiva</name>
    <dbReference type="NCBI Taxonomy" id="1582364"/>
    <lineage>
        <taxon>Bacteria</taxon>
        <taxon>Bacillati</taxon>
        <taxon>Actinomycetota</taxon>
        <taxon>Actinomycetes</taxon>
        <taxon>Micrococcales</taxon>
        <taxon>Demequinaceae</taxon>
        <taxon>Demequina</taxon>
    </lineage>
</organism>
<dbReference type="InterPro" id="IPR022742">
    <property type="entry name" value="Hydrolase_4"/>
</dbReference>
<dbReference type="Pfam" id="PF12146">
    <property type="entry name" value="Hydrolase_4"/>
    <property type="match status" value="1"/>
</dbReference>
<evidence type="ECO:0000313" key="3">
    <source>
        <dbReference type="Proteomes" id="UP000652354"/>
    </source>
</evidence>
<dbReference type="AlphaFoldDB" id="A0A919UFU3"/>
<dbReference type="SUPFAM" id="SSF53474">
    <property type="entry name" value="alpha/beta-Hydrolases"/>
    <property type="match status" value="1"/>
</dbReference>
<sequence>MDPVSAPTTLDWQQDVLDGYEQAPLAPATLIRRIGRPEQPRAVVLHVHGYNDYFFTTHVAEALTEMGLAFYAVDMRRAGRSLQPGEKPHHITDIAELGADISAAAAAAVVDARAVTGDDSLPLVVHAHSTGGLAAAIWASDTPDPDLAAVILNSPFFGLLLRPWERYAMTATPAISRVRPATVIARVPSPYTVALIDKGRWEFDPAWKKPGGEPATAGWLAATRAAQRRVSQGLDIQVPVLVGRSDSSGPDRDSNPRHQSQDVVIDVSLIAAWAQGLGPDVHEVVIDGAIHDLTLSAPGPRQAFLDAVEAFVDTVLE</sequence>
<dbReference type="PANTHER" id="PTHR11614">
    <property type="entry name" value="PHOSPHOLIPASE-RELATED"/>
    <property type="match status" value="1"/>
</dbReference>
<reference evidence="2" key="1">
    <citation type="submission" date="2021-01" db="EMBL/GenBank/DDBJ databases">
        <title>Whole genome shotgun sequence of Demequina activiva NBRC 110675.</title>
        <authorList>
            <person name="Komaki H."/>
            <person name="Tamura T."/>
        </authorList>
    </citation>
    <scope>NUCLEOTIDE SEQUENCE</scope>
    <source>
        <strain evidence="2">NBRC 110675</strain>
    </source>
</reference>
<comment type="caution">
    <text evidence="2">The sequence shown here is derived from an EMBL/GenBank/DDBJ whole genome shotgun (WGS) entry which is preliminary data.</text>
</comment>
<proteinExistence type="predicted"/>
<dbReference type="InterPro" id="IPR029058">
    <property type="entry name" value="AB_hydrolase_fold"/>
</dbReference>
<dbReference type="Proteomes" id="UP000652354">
    <property type="component" value="Unassembled WGS sequence"/>
</dbReference>
<dbReference type="InterPro" id="IPR051044">
    <property type="entry name" value="MAG_DAG_Lipase"/>
</dbReference>
<feature type="domain" description="Serine aminopeptidase S33" evidence="1">
    <location>
        <begin position="39"/>
        <end position="243"/>
    </location>
</feature>
<keyword evidence="2" id="KW-0378">Hydrolase</keyword>
<dbReference type="GO" id="GO:0016787">
    <property type="term" value="F:hydrolase activity"/>
    <property type="evidence" value="ECO:0007669"/>
    <property type="project" value="UniProtKB-KW"/>
</dbReference>
<protein>
    <submittedName>
        <fullName evidence="2">Alpha/beta hydrolase</fullName>
    </submittedName>
</protein>